<proteinExistence type="predicted"/>
<evidence type="ECO:0000256" key="3">
    <source>
        <dbReference type="ARBA" id="ARBA00022454"/>
    </source>
</evidence>
<organism evidence="7 8">
    <name type="scientific">Amblyomma americanum</name>
    <name type="common">Lone star tick</name>
    <dbReference type="NCBI Taxonomy" id="6943"/>
    <lineage>
        <taxon>Eukaryota</taxon>
        <taxon>Metazoa</taxon>
        <taxon>Ecdysozoa</taxon>
        <taxon>Arthropoda</taxon>
        <taxon>Chelicerata</taxon>
        <taxon>Arachnida</taxon>
        <taxon>Acari</taxon>
        <taxon>Parasitiformes</taxon>
        <taxon>Ixodida</taxon>
        <taxon>Ixodoidea</taxon>
        <taxon>Ixodidae</taxon>
        <taxon>Amblyomminae</taxon>
        <taxon>Amblyomma</taxon>
    </lineage>
</organism>
<keyword evidence="3" id="KW-0158">Chromosome</keyword>
<evidence type="ECO:0000313" key="7">
    <source>
        <dbReference type="EMBL" id="KAK8757520.1"/>
    </source>
</evidence>
<protein>
    <recommendedName>
        <fullName evidence="6">CENP-T/Histone H4 histone fold domain-containing protein</fullName>
    </recommendedName>
</protein>
<sequence>MWEEWLVLDSTHGGEKEPSRRNRAPSLERRESVSPVPPGPAASDASVADGGRDIGDLVTPWYEQMFGKRGTGEPRTAFSEEPSEDEDVESVHWKVDYEEPSCRFSDSSSELSIESDDYVLNAFENDYKFSKLVRQSDRSRQSHEEAQRLERRRKDTRKRVQQFLSGIKVTKGAFEAFEQCEELMMEHMRQSVEALAKHAGRQRVEDLDIITFIQRYLGTSDPTKLMALAEELLPREQCRRLFPPTPNALLAGKAKNPSQW</sequence>
<evidence type="ECO:0000256" key="5">
    <source>
        <dbReference type="SAM" id="MobiDB-lite"/>
    </source>
</evidence>
<evidence type="ECO:0000259" key="6">
    <source>
        <dbReference type="Pfam" id="PF15511"/>
    </source>
</evidence>
<evidence type="ECO:0000256" key="1">
    <source>
        <dbReference type="ARBA" id="ARBA00004123"/>
    </source>
</evidence>
<feature type="region of interest" description="Disordered" evidence="5">
    <location>
        <begin position="134"/>
        <end position="154"/>
    </location>
</feature>
<dbReference type="InterPro" id="IPR009072">
    <property type="entry name" value="Histone-fold"/>
</dbReference>
<dbReference type="Gene3D" id="1.10.20.10">
    <property type="entry name" value="Histone, subunit A"/>
    <property type="match status" value="1"/>
</dbReference>
<accession>A0AAQ4D4Y0</accession>
<dbReference type="SUPFAM" id="SSF47113">
    <property type="entry name" value="Histone-fold"/>
    <property type="match status" value="1"/>
</dbReference>
<dbReference type="Proteomes" id="UP001321473">
    <property type="component" value="Unassembled WGS sequence"/>
</dbReference>
<dbReference type="Pfam" id="PF15511">
    <property type="entry name" value="CENP-T_C"/>
    <property type="match status" value="1"/>
</dbReference>
<feature type="region of interest" description="Disordered" evidence="5">
    <location>
        <begin position="66"/>
        <end position="89"/>
    </location>
</feature>
<feature type="compositionally biased region" description="Basic and acidic residues" evidence="5">
    <location>
        <begin position="134"/>
        <end position="153"/>
    </location>
</feature>
<evidence type="ECO:0000313" key="8">
    <source>
        <dbReference type="Proteomes" id="UP001321473"/>
    </source>
</evidence>
<keyword evidence="8" id="KW-1185">Reference proteome</keyword>
<dbReference type="GO" id="GO:0046982">
    <property type="term" value="F:protein heterodimerization activity"/>
    <property type="evidence" value="ECO:0007669"/>
    <property type="project" value="InterPro"/>
</dbReference>
<keyword evidence="4" id="KW-0539">Nucleus</keyword>
<feature type="compositionally biased region" description="Basic and acidic residues" evidence="5">
    <location>
        <begin position="12"/>
        <end position="32"/>
    </location>
</feature>
<name>A0AAQ4D4Y0_AMBAM</name>
<dbReference type="AlphaFoldDB" id="A0AAQ4D4Y0"/>
<feature type="domain" description="CENP-T/Histone H4 histone fold" evidence="6">
    <location>
        <begin position="165"/>
        <end position="242"/>
    </location>
</feature>
<comment type="caution">
    <text evidence="7">The sequence shown here is derived from an EMBL/GenBank/DDBJ whole genome shotgun (WGS) entry which is preliminary data.</text>
</comment>
<evidence type="ECO:0000256" key="4">
    <source>
        <dbReference type="ARBA" id="ARBA00023242"/>
    </source>
</evidence>
<comment type="subcellular location">
    <subcellularLocation>
        <location evidence="2">Chromosome</location>
    </subcellularLocation>
    <subcellularLocation>
        <location evidence="1">Nucleus</location>
    </subcellularLocation>
</comment>
<evidence type="ECO:0000256" key="2">
    <source>
        <dbReference type="ARBA" id="ARBA00004286"/>
    </source>
</evidence>
<gene>
    <name evidence="7" type="ORF">V5799_004850</name>
</gene>
<dbReference type="GO" id="GO:0005634">
    <property type="term" value="C:nucleus"/>
    <property type="evidence" value="ECO:0007669"/>
    <property type="project" value="UniProtKB-SubCell"/>
</dbReference>
<feature type="region of interest" description="Disordered" evidence="5">
    <location>
        <begin position="1"/>
        <end position="54"/>
    </location>
</feature>
<dbReference type="GO" id="GO:0005694">
    <property type="term" value="C:chromosome"/>
    <property type="evidence" value="ECO:0007669"/>
    <property type="project" value="UniProtKB-SubCell"/>
</dbReference>
<reference evidence="7 8" key="1">
    <citation type="journal article" date="2023" name="Arcadia Sci">
        <title>De novo assembly of a long-read Amblyomma americanum tick genome.</title>
        <authorList>
            <person name="Chou S."/>
            <person name="Poskanzer K.E."/>
            <person name="Rollins M."/>
            <person name="Thuy-Boun P.S."/>
        </authorList>
    </citation>
    <scope>NUCLEOTIDE SEQUENCE [LARGE SCALE GENOMIC DNA]</scope>
    <source>
        <strain evidence="7">F_SG_1</strain>
        <tissue evidence="7">Salivary glands</tissue>
    </source>
</reference>
<dbReference type="InterPro" id="IPR035425">
    <property type="entry name" value="CENP-T/H4_C"/>
</dbReference>
<dbReference type="EMBL" id="JARKHS020035147">
    <property type="protein sequence ID" value="KAK8757520.1"/>
    <property type="molecule type" value="Genomic_DNA"/>
</dbReference>